<feature type="region of interest" description="Disordered" evidence="1">
    <location>
        <begin position="568"/>
        <end position="593"/>
    </location>
</feature>
<feature type="region of interest" description="Disordered" evidence="1">
    <location>
        <begin position="222"/>
        <end position="329"/>
    </location>
</feature>
<evidence type="ECO:0000313" key="3">
    <source>
        <dbReference type="Proteomes" id="UP001652621"/>
    </source>
</evidence>
<feature type="transmembrane region" description="Helical" evidence="2">
    <location>
        <begin position="708"/>
        <end position="729"/>
    </location>
</feature>
<feature type="region of interest" description="Disordered" evidence="1">
    <location>
        <begin position="537"/>
        <end position="556"/>
    </location>
</feature>
<keyword evidence="3" id="KW-1185">Reference proteome</keyword>
<dbReference type="GeneID" id="101888402"/>
<dbReference type="VEuPathDB" id="VectorBase:MDOMA2_004091"/>
<feature type="compositionally biased region" description="Basic and acidic residues" evidence="1">
    <location>
        <begin position="320"/>
        <end position="329"/>
    </location>
</feature>
<feature type="compositionally biased region" description="Polar residues" evidence="1">
    <location>
        <begin position="26"/>
        <end position="35"/>
    </location>
</feature>
<keyword evidence="2" id="KW-1133">Transmembrane helix</keyword>
<evidence type="ECO:0000313" key="4">
    <source>
        <dbReference type="RefSeq" id="XP_005176079.2"/>
    </source>
</evidence>
<dbReference type="VEuPathDB" id="VectorBase:MDOA014209"/>
<feature type="compositionally biased region" description="Basic and acidic residues" evidence="1">
    <location>
        <begin position="263"/>
        <end position="280"/>
    </location>
</feature>
<feature type="compositionally biased region" description="Low complexity" evidence="1">
    <location>
        <begin position="284"/>
        <end position="302"/>
    </location>
</feature>
<dbReference type="RefSeq" id="XP_005176079.2">
    <property type="nucleotide sequence ID" value="XM_005176022.4"/>
</dbReference>
<feature type="compositionally biased region" description="Basic and acidic residues" evidence="1">
    <location>
        <begin position="537"/>
        <end position="549"/>
    </location>
</feature>
<gene>
    <name evidence="4" type="primary">LOC101888402</name>
</gene>
<feature type="compositionally biased region" description="Basic and acidic residues" evidence="1">
    <location>
        <begin position="7"/>
        <end position="20"/>
    </location>
</feature>
<dbReference type="Proteomes" id="UP001652621">
    <property type="component" value="Unplaced"/>
</dbReference>
<feature type="region of interest" description="Disordered" evidence="1">
    <location>
        <begin position="1"/>
        <end position="35"/>
    </location>
</feature>
<evidence type="ECO:0000256" key="2">
    <source>
        <dbReference type="SAM" id="Phobius"/>
    </source>
</evidence>
<name>A0A9J7CIV6_MUSDO</name>
<keyword evidence="2" id="KW-0472">Membrane</keyword>
<feature type="compositionally biased region" description="Polar residues" evidence="1">
    <location>
        <begin position="568"/>
        <end position="579"/>
    </location>
</feature>
<sequence>MASSCNKHQDLHDHKADPQHRHQHLQQHTFTTNSHTKPFHKRSLLVFVVLALSVSLKCILCEEYAETTTADTPITVTTTIFDIDSELSNNTTDALAQAITADKQTSPQLEPDVYHDVGLDIVDSQTDIPALENKDNQTFAEESIYTEDSDVNNDIFAENDTTHSLSSILVPKSFEVSPADSTELEQIIRKSVKTEIEMEQGLEPSPVLEILKDISEPEIRETLSQDLNEPALMRNNVESTTEKSDELKDSSISEDQLTQNLELHVEVPNEDSAREARNLEDQNSNDTSESLLSSLESDNSNESNHDHQVLSSESNGFQRQNEKAPKHSQEDIEYVKENTENQQVFDTNNDRLENHVGKLATSIVHPAESRREIEEPTTTTASDVALLENEDSIGKSDENDDALSVVLDESLSSTVPINEDETLKEIEEAAQKTSLDIIAEEETTAMPDDSEHVVIKKVLDVNDIFIDVPETTIQPELVTEREAEVIIEVPHPTVIVEDFPAKPEANENENNEEQIMNADIYDGDGHNSNDADIKVDKEEVESASKHYNSEEEDQTDIDVMSSTTETIDFNDSSTENQNAGDDAELSDSGTKMESKDISATIEFNRPISEQISEEVPTNHFYIASTTVGPLEITEEIPMDGFNNTNPVKGSRSVNTALIDDDAVATMFETYPPQDAGQTFNGNLADESAGIGKALPVSVNDGSNRSTTIIILSSGTAFLFIVISVTIFLISFQRQHGTLDIEMQERSCGKDNLEEEDAETFAKLLDVELPPSVAIALEETEECL</sequence>
<feature type="compositionally biased region" description="Basic and acidic residues" evidence="1">
    <location>
        <begin position="240"/>
        <end position="251"/>
    </location>
</feature>
<keyword evidence="2" id="KW-0812">Transmembrane</keyword>
<dbReference type="OrthoDB" id="7867578at2759"/>
<protein>
    <submittedName>
        <fullName evidence="4">Serine-rich adhesin for platelets</fullName>
    </submittedName>
</protein>
<accession>A0A9J7CIV6</accession>
<organism evidence="3 4">
    <name type="scientific">Musca domestica</name>
    <name type="common">House fly</name>
    <dbReference type="NCBI Taxonomy" id="7370"/>
    <lineage>
        <taxon>Eukaryota</taxon>
        <taxon>Metazoa</taxon>
        <taxon>Ecdysozoa</taxon>
        <taxon>Arthropoda</taxon>
        <taxon>Hexapoda</taxon>
        <taxon>Insecta</taxon>
        <taxon>Pterygota</taxon>
        <taxon>Neoptera</taxon>
        <taxon>Endopterygota</taxon>
        <taxon>Diptera</taxon>
        <taxon>Brachycera</taxon>
        <taxon>Muscomorpha</taxon>
        <taxon>Muscoidea</taxon>
        <taxon>Muscidae</taxon>
        <taxon>Musca</taxon>
    </lineage>
</organism>
<dbReference type="STRING" id="7370.A0A1I8NDZ9"/>
<proteinExistence type="predicted"/>
<reference evidence="4" key="1">
    <citation type="submission" date="2025-08" db="UniProtKB">
        <authorList>
            <consortium name="RefSeq"/>
        </authorList>
    </citation>
    <scope>IDENTIFICATION</scope>
    <source>
        <strain evidence="4">Aabys</strain>
        <tissue evidence="4">Whole body</tissue>
    </source>
</reference>
<evidence type="ECO:0000256" key="1">
    <source>
        <dbReference type="SAM" id="MobiDB-lite"/>
    </source>
</evidence>
<dbReference type="eggNOG" id="KOG1181">
    <property type="taxonomic scope" value="Eukaryota"/>
</dbReference>
<feature type="compositionally biased region" description="Polar residues" evidence="1">
    <location>
        <begin position="309"/>
        <end position="319"/>
    </location>
</feature>